<organism evidence="1 2">
    <name type="scientific">Streptomyces violaceusniger</name>
    <dbReference type="NCBI Taxonomy" id="68280"/>
    <lineage>
        <taxon>Bacteria</taxon>
        <taxon>Bacillati</taxon>
        <taxon>Actinomycetota</taxon>
        <taxon>Actinomycetes</taxon>
        <taxon>Kitasatosporales</taxon>
        <taxon>Streptomycetaceae</taxon>
        <taxon>Streptomyces</taxon>
        <taxon>Streptomyces violaceusniger group</taxon>
    </lineage>
</organism>
<sequence>MRRDQCPSTTGWLPPDCPRAPLRLRRPRPRQYFAGNVRVPFIAPWTGENVLSRAVITTRHGCDGVGIGYADEYGIADRRRGVLWIRVPVKPGAGGPLLDRVHALRQRQAMTHMLCQYCGRPADDRSDGRYVFLLPAVTGRLITDGERTAAPPVCGSCVPEAVWGRAPLRRGCVAVLVEDVTVWGVAGIVYAPDTLKPVPSDGEQFTPVAYGDRRIPWTLACREVVALNGCTVVSLEDLAQQTAA</sequence>
<dbReference type="AlphaFoldDB" id="A0A4D4KKH0"/>
<protein>
    <submittedName>
        <fullName evidence="1">Uncharacterized protein</fullName>
    </submittedName>
</protein>
<gene>
    <name evidence="1" type="ORF">SVIO_000780</name>
</gene>
<proteinExistence type="predicted"/>
<dbReference type="Proteomes" id="UP000301309">
    <property type="component" value="Unassembled WGS sequence"/>
</dbReference>
<reference evidence="1 2" key="1">
    <citation type="journal article" date="2020" name="Int. J. Syst. Evol. Microbiol.">
        <title>Reclassification of Streptomyces castelarensis and Streptomyces sporoclivatus as later heterotypic synonyms of Streptomyces antimycoticus.</title>
        <authorList>
            <person name="Komaki H."/>
            <person name="Tamura T."/>
        </authorList>
    </citation>
    <scope>NUCLEOTIDE SEQUENCE [LARGE SCALE GENOMIC DNA]</scope>
    <source>
        <strain evidence="1 2">NBRC 13459</strain>
    </source>
</reference>
<comment type="caution">
    <text evidence="1">The sequence shown here is derived from an EMBL/GenBank/DDBJ whole genome shotgun (WGS) entry which is preliminary data.</text>
</comment>
<evidence type="ECO:0000313" key="1">
    <source>
        <dbReference type="EMBL" id="GDY49455.1"/>
    </source>
</evidence>
<name>A0A4D4KKH0_STRVO</name>
<evidence type="ECO:0000313" key="2">
    <source>
        <dbReference type="Proteomes" id="UP000301309"/>
    </source>
</evidence>
<accession>A0A4D4KKH0</accession>
<keyword evidence="2" id="KW-1185">Reference proteome</keyword>
<dbReference type="EMBL" id="BJHW01000001">
    <property type="protein sequence ID" value="GDY49455.1"/>
    <property type="molecule type" value="Genomic_DNA"/>
</dbReference>